<comment type="caution">
    <text evidence="4">The sequence shown here is derived from an EMBL/GenBank/DDBJ whole genome shotgun (WGS) entry which is preliminary data.</text>
</comment>
<accession>A0ABU2B575</accession>
<protein>
    <submittedName>
        <fullName evidence="4">AcrR family transcriptional regulator</fullName>
    </submittedName>
</protein>
<keyword evidence="5" id="KW-1185">Reference proteome</keyword>
<reference evidence="4 5" key="1">
    <citation type="submission" date="2023-07" db="EMBL/GenBank/DDBJ databases">
        <title>Sequencing the genomes of 1000 actinobacteria strains.</title>
        <authorList>
            <person name="Klenk H.-P."/>
        </authorList>
    </citation>
    <scope>NUCLEOTIDE SEQUENCE [LARGE SCALE GENOMIC DNA]</scope>
    <source>
        <strain evidence="4 5">DSM 44508</strain>
    </source>
</reference>
<evidence type="ECO:0000256" key="2">
    <source>
        <dbReference type="PROSITE-ProRule" id="PRU00335"/>
    </source>
</evidence>
<dbReference type="Pfam" id="PF00440">
    <property type="entry name" value="TetR_N"/>
    <property type="match status" value="1"/>
</dbReference>
<evidence type="ECO:0000313" key="5">
    <source>
        <dbReference type="Proteomes" id="UP001183619"/>
    </source>
</evidence>
<gene>
    <name evidence="4" type="ORF">J2S37_000307</name>
</gene>
<proteinExistence type="predicted"/>
<evidence type="ECO:0000313" key="4">
    <source>
        <dbReference type="EMBL" id="MDR7353769.1"/>
    </source>
</evidence>
<dbReference type="EMBL" id="JAVDYF010000001">
    <property type="protein sequence ID" value="MDR7353769.1"/>
    <property type="molecule type" value="Genomic_DNA"/>
</dbReference>
<dbReference type="Gene3D" id="1.10.357.10">
    <property type="entry name" value="Tetracycline Repressor, domain 2"/>
    <property type="match status" value="1"/>
</dbReference>
<organism evidence="4 5">
    <name type="scientific">Corynebacterium felinum</name>
    <dbReference type="NCBI Taxonomy" id="131318"/>
    <lineage>
        <taxon>Bacteria</taxon>
        <taxon>Bacillati</taxon>
        <taxon>Actinomycetota</taxon>
        <taxon>Actinomycetes</taxon>
        <taxon>Mycobacteriales</taxon>
        <taxon>Corynebacteriaceae</taxon>
        <taxon>Corynebacterium</taxon>
    </lineage>
</organism>
<feature type="domain" description="HTH tetR-type" evidence="3">
    <location>
        <begin position="3"/>
        <end position="63"/>
    </location>
</feature>
<dbReference type="PROSITE" id="PS50977">
    <property type="entry name" value="HTH_TETR_2"/>
    <property type="match status" value="1"/>
</dbReference>
<name>A0ABU2B575_9CORY</name>
<keyword evidence="1 2" id="KW-0238">DNA-binding</keyword>
<dbReference type="SUPFAM" id="SSF46689">
    <property type="entry name" value="Homeodomain-like"/>
    <property type="match status" value="1"/>
</dbReference>
<feature type="DNA-binding region" description="H-T-H motif" evidence="2">
    <location>
        <begin position="26"/>
        <end position="45"/>
    </location>
</feature>
<dbReference type="Proteomes" id="UP001183619">
    <property type="component" value="Unassembled WGS sequence"/>
</dbReference>
<dbReference type="InterPro" id="IPR001647">
    <property type="entry name" value="HTH_TetR"/>
</dbReference>
<dbReference type="InterPro" id="IPR009057">
    <property type="entry name" value="Homeodomain-like_sf"/>
</dbReference>
<dbReference type="RefSeq" id="WP_277104894.1">
    <property type="nucleotide sequence ID" value="NZ_BAAAJS010000023.1"/>
</dbReference>
<dbReference type="SUPFAM" id="SSF48498">
    <property type="entry name" value="Tetracyclin repressor-like, C-terminal domain"/>
    <property type="match status" value="1"/>
</dbReference>
<sequence>MRTNKKHQLLTFAIAIVEAKGLDALTYDSLAQASGFSKSGLIYHFPTRDALLLDINTHLAQCWEEEMIAYAGGRAEEVSFHTRVHACFSTMSASATRAELRMSLDAATNPAMSSPWLEVFDRWGVPVKMVEENPDLYLFQILADGLWVHDHINGVKLSPTQRTQLIERALAIFDEYIEPKTKEKS</sequence>
<dbReference type="Pfam" id="PF17937">
    <property type="entry name" value="TetR_C_28"/>
    <property type="match status" value="1"/>
</dbReference>
<dbReference type="InterPro" id="IPR036271">
    <property type="entry name" value="Tet_transcr_reg_TetR-rel_C_sf"/>
</dbReference>
<evidence type="ECO:0000259" key="3">
    <source>
        <dbReference type="PROSITE" id="PS50977"/>
    </source>
</evidence>
<evidence type="ECO:0000256" key="1">
    <source>
        <dbReference type="ARBA" id="ARBA00023125"/>
    </source>
</evidence>
<dbReference type="InterPro" id="IPR041479">
    <property type="entry name" value="TetR_CgmR_C"/>
</dbReference>